<gene>
    <name evidence="2" type="ORF">MA20_32750</name>
</gene>
<organism evidence="2 3">
    <name type="scientific">Bradyrhizobium japonicum</name>
    <dbReference type="NCBI Taxonomy" id="375"/>
    <lineage>
        <taxon>Bacteria</taxon>
        <taxon>Pseudomonadati</taxon>
        <taxon>Pseudomonadota</taxon>
        <taxon>Alphaproteobacteria</taxon>
        <taxon>Hyphomicrobiales</taxon>
        <taxon>Nitrobacteraceae</taxon>
        <taxon>Bradyrhizobium</taxon>
    </lineage>
</organism>
<reference evidence="2 3" key="1">
    <citation type="submission" date="2014-09" db="EMBL/GenBank/DDBJ databases">
        <title>Draft genome of Bradyrhizobium japonicum Is-34.</title>
        <authorList>
            <person name="Tsurumaru H."/>
            <person name="Yamakawa T."/>
            <person name="Hashimoto S."/>
            <person name="Okizaki K."/>
            <person name="Kanesaki Y."/>
            <person name="Yoshikawa H."/>
            <person name="Yajima S."/>
        </authorList>
    </citation>
    <scope>NUCLEOTIDE SEQUENCE [LARGE SCALE GENOMIC DNA]</scope>
    <source>
        <strain evidence="2 3">Is-34</strain>
    </source>
</reference>
<sequence>MAPAAKLDLAGRVRIALRVIPGILDLAEQEGRIVDAEVDAIAVTLLRIPGAGPSLIAIEDAAKNGQLLSDIHQKPGSHGSQGRRRTAAGQIKRGDRRPAHRGVGQDVGIFGIEELAVGRELSHFERDFLAAPLLFKIRLVKTRGRQCLDAADDQIVL</sequence>
<dbReference type="AlphaFoldDB" id="A0A0A3XQ43"/>
<dbReference type="EMBL" id="JRPN01000025">
    <property type="protein sequence ID" value="KGT75286.1"/>
    <property type="molecule type" value="Genomic_DNA"/>
</dbReference>
<dbReference type="Proteomes" id="UP000030377">
    <property type="component" value="Unassembled WGS sequence"/>
</dbReference>
<protein>
    <submittedName>
        <fullName evidence="2">Uncharacterized protein</fullName>
    </submittedName>
</protein>
<comment type="caution">
    <text evidence="2">The sequence shown here is derived from an EMBL/GenBank/DDBJ whole genome shotgun (WGS) entry which is preliminary data.</text>
</comment>
<proteinExistence type="predicted"/>
<feature type="region of interest" description="Disordered" evidence="1">
    <location>
        <begin position="70"/>
        <end position="102"/>
    </location>
</feature>
<name>A0A0A3XQ43_BRAJP</name>
<evidence type="ECO:0000313" key="3">
    <source>
        <dbReference type="Proteomes" id="UP000030377"/>
    </source>
</evidence>
<evidence type="ECO:0000256" key="1">
    <source>
        <dbReference type="SAM" id="MobiDB-lite"/>
    </source>
</evidence>
<evidence type="ECO:0000313" key="2">
    <source>
        <dbReference type="EMBL" id="KGT75286.1"/>
    </source>
</evidence>
<accession>A0A0A3XQ43</accession>